<proteinExistence type="predicted"/>
<feature type="compositionally biased region" description="Basic residues" evidence="1">
    <location>
        <begin position="67"/>
        <end position="76"/>
    </location>
</feature>
<dbReference type="EMBL" id="CAXHBF010000166">
    <property type="protein sequence ID" value="CAK9855357.1"/>
    <property type="molecule type" value="Genomic_DNA"/>
</dbReference>
<organism evidence="2 3">
    <name type="scientific">Sphagnum jensenii</name>
    <dbReference type="NCBI Taxonomy" id="128206"/>
    <lineage>
        <taxon>Eukaryota</taxon>
        <taxon>Viridiplantae</taxon>
        <taxon>Streptophyta</taxon>
        <taxon>Embryophyta</taxon>
        <taxon>Bryophyta</taxon>
        <taxon>Sphagnophytina</taxon>
        <taxon>Sphagnopsida</taxon>
        <taxon>Sphagnales</taxon>
        <taxon>Sphagnaceae</taxon>
        <taxon>Sphagnum</taxon>
    </lineage>
</organism>
<evidence type="ECO:0000313" key="2">
    <source>
        <dbReference type="EMBL" id="CAK9855357.1"/>
    </source>
</evidence>
<comment type="caution">
    <text evidence="2">The sequence shown here is derived from an EMBL/GenBank/DDBJ whole genome shotgun (WGS) entry which is preliminary data.</text>
</comment>
<evidence type="ECO:0000313" key="3">
    <source>
        <dbReference type="Proteomes" id="UP001497522"/>
    </source>
</evidence>
<sequence length="82" mass="9086">LVTYRSRVKMAAQAGGGFKTLLSMGFAKPCSPGTTTRRFKTDLEETGRRMRVAEAAKATSKALQEKPRRRPGRPRKSLTMSN</sequence>
<dbReference type="Proteomes" id="UP001497522">
    <property type="component" value="Unassembled WGS sequence"/>
</dbReference>
<keyword evidence="3" id="KW-1185">Reference proteome</keyword>
<feature type="region of interest" description="Disordered" evidence="1">
    <location>
        <begin position="44"/>
        <end position="82"/>
    </location>
</feature>
<reference evidence="2" key="1">
    <citation type="submission" date="2024-03" db="EMBL/GenBank/DDBJ databases">
        <authorList>
            <consortium name="ELIXIR-Norway"/>
            <consortium name="Elixir Norway"/>
        </authorList>
    </citation>
    <scope>NUCLEOTIDE SEQUENCE</scope>
</reference>
<feature type="compositionally biased region" description="Basic and acidic residues" evidence="1">
    <location>
        <begin position="44"/>
        <end position="54"/>
    </location>
</feature>
<evidence type="ECO:0000256" key="1">
    <source>
        <dbReference type="SAM" id="MobiDB-lite"/>
    </source>
</evidence>
<feature type="non-terminal residue" evidence="2">
    <location>
        <position position="82"/>
    </location>
</feature>
<accession>A0ABP0ZXN0</accession>
<name>A0ABP0ZXN0_9BRYO</name>
<protein>
    <submittedName>
        <fullName evidence="2">Uncharacterized protein</fullName>
    </submittedName>
</protein>
<gene>
    <name evidence="2" type="ORF">CSSPJE1EN2_LOCUS25289</name>
</gene>
<feature type="non-terminal residue" evidence="2">
    <location>
        <position position="1"/>
    </location>
</feature>